<dbReference type="Pfam" id="PF02627">
    <property type="entry name" value="CMD"/>
    <property type="match status" value="1"/>
</dbReference>
<dbReference type="InterPro" id="IPR010195">
    <property type="entry name" value="Uncharacterised_peroxidase-rel"/>
</dbReference>
<dbReference type="RefSeq" id="WP_209595209.1">
    <property type="nucleotide sequence ID" value="NZ_JAGJCF010000010.1"/>
</dbReference>
<protein>
    <submittedName>
        <fullName evidence="2">Peroxidase-related enzyme</fullName>
    </submittedName>
</protein>
<dbReference type="InterPro" id="IPR029032">
    <property type="entry name" value="AhpD-like"/>
</dbReference>
<evidence type="ECO:0000313" key="2">
    <source>
        <dbReference type="EMBL" id="MBP0616716.1"/>
    </source>
</evidence>
<organism evidence="2 3">
    <name type="scientific">Jiella mangrovi</name>
    <dbReference type="NCBI Taxonomy" id="2821407"/>
    <lineage>
        <taxon>Bacteria</taxon>
        <taxon>Pseudomonadati</taxon>
        <taxon>Pseudomonadota</taxon>
        <taxon>Alphaproteobacteria</taxon>
        <taxon>Hyphomicrobiales</taxon>
        <taxon>Aurantimonadaceae</taxon>
        <taxon>Jiella</taxon>
    </lineage>
</organism>
<comment type="caution">
    <text evidence="2">The sequence shown here is derived from an EMBL/GenBank/DDBJ whole genome shotgun (WGS) entry which is preliminary data.</text>
</comment>
<dbReference type="NCBIfam" id="TIGR00778">
    <property type="entry name" value="ahpD_dom"/>
    <property type="match status" value="1"/>
</dbReference>
<dbReference type="Gene3D" id="1.20.1290.10">
    <property type="entry name" value="AhpD-like"/>
    <property type="match status" value="1"/>
</dbReference>
<reference evidence="2 3" key="1">
    <citation type="submission" date="2021-04" db="EMBL/GenBank/DDBJ databases">
        <title>Whole genome sequence of Jiella sp. KSK16Y-1.</title>
        <authorList>
            <person name="Tuo L."/>
        </authorList>
    </citation>
    <scope>NUCLEOTIDE SEQUENCE [LARGE SCALE GENOMIC DNA]</scope>
    <source>
        <strain evidence="2 3">KSK16Y-1</strain>
    </source>
</reference>
<keyword evidence="3" id="KW-1185">Reference proteome</keyword>
<dbReference type="Proteomes" id="UP000678276">
    <property type="component" value="Unassembled WGS sequence"/>
</dbReference>
<dbReference type="InterPro" id="IPR003779">
    <property type="entry name" value="CMD-like"/>
</dbReference>
<dbReference type="EMBL" id="JAGJCF010000010">
    <property type="protein sequence ID" value="MBP0616716.1"/>
    <property type="molecule type" value="Genomic_DNA"/>
</dbReference>
<dbReference type="InterPro" id="IPR004675">
    <property type="entry name" value="AhpD_core"/>
</dbReference>
<dbReference type="GO" id="GO:0004601">
    <property type="term" value="F:peroxidase activity"/>
    <property type="evidence" value="ECO:0007669"/>
    <property type="project" value="UniProtKB-KW"/>
</dbReference>
<keyword evidence="2" id="KW-0560">Oxidoreductase</keyword>
<dbReference type="PANTHER" id="PTHR35446:SF2">
    <property type="entry name" value="CARBOXYMUCONOLACTONE DECARBOXYLASE-LIKE DOMAIN-CONTAINING PROTEIN"/>
    <property type="match status" value="1"/>
</dbReference>
<sequence length="192" mass="21581">MTLKRDRPVTALDLGLAEPMSERTKAYFDKCEEKLGLVPNVLLAYAFDEKKLEAFSRFYNEVMLADSELSKLEREMIAVVVSAINHCHYCLVAHGAALRELSGDPVFSETIAQNWRAAGLDERQTAILDFVTKLTERPDTIVEQDREALRKAGFSNRAIFDIAQTAGFFAMSNRVASASEMRPNEVYHGMAR</sequence>
<proteinExistence type="predicted"/>
<evidence type="ECO:0000313" key="3">
    <source>
        <dbReference type="Proteomes" id="UP000678276"/>
    </source>
</evidence>
<feature type="domain" description="Carboxymuconolactone decarboxylase-like" evidence="1">
    <location>
        <begin position="52"/>
        <end position="102"/>
    </location>
</feature>
<accession>A0ABS4BKL8</accession>
<keyword evidence="2" id="KW-0575">Peroxidase</keyword>
<dbReference type="PANTHER" id="PTHR35446">
    <property type="entry name" value="SI:CH211-175M2.5"/>
    <property type="match status" value="1"/>
</dbReference>
<evidence type="ECO:0000259" key="1">
    <source>
        <dbReference type="Pfam" id="PF02627"/>
    </source>
</evidence>
<name>A0ABS4BKL8_9HYPH</name>
<dbReference type="Gene3D" id="1.20.5.810">
    <property type="entry name" value="AhpD-like"/>
    <property type="match status" value="1"/>
</dbReference>
<dbReference type="NCBIfam" id="TIGR01926">
    <property type="entry name" value="peroxid_rel"/>
    <property type="match status" value="1"/>
</dbReference>
<dbReference type="SUPFAM" id="SSF69118">
    <property type="entry name" value="AhpD-like"/>
    <property type="match status" value="1"/>
</dbReference>
<gene>
    <name evidence="2" type="ORF">J6595_14095</name>
</gene>